<evidence type="ECO:0000256" key="3">
    <source>
        <dbReference type="SAM" id="SignalP"/>
    </source>
</evidence>
<name>A0ABW6WEJ5_9ACTN</name>
<feature type="region of interest" description="Disordered" evidence="1">
    <location>
        <begin position="420"/>
        <end position="489"/>
    </location>
</feature>
<keyword evidence="2" id="KW-0472">Membrane</keyword>
<reference evidence="4 5" key="1">
    <citation type="submission" date="2024-10" db="EMBL/GenBank/DDBJ databases">
        <title>The Natural Products Discovery Center: Release of the First 8490 Sequenced Strains for Exploring Actinobacteria Biosynthetic Diversity.</title>
        <authorList>
            <person name="Kalkreuter E."/>
            <person name="Kautsar S.A."/>
            <person name="Yang D."/>
            <person name="Bader C.D."/>
            <person name="Teijaro C.N."/>
            <person name="Fluegel L."/>
            <person name="Davis C.M."/>
            <person name="Simpson J.R."/>
            <person name="Lauterbach L."/>
            <person name="Steele A.D."/>
            <person name="Gui C."/>
            <person name="Meng S."/>
            <person name="Li G."/>
            <person name="Viehrig K."/>
            <person name="Ye F."/>
            <person name="Su P."/>
            <person name="Kiefer A.F."/>
            <person name="Nichols A."/>
            <person name="Cepeda A.J."/>
            <person name="Yan W."/>
            <person name="Fan B."/>
            <person name="Jiang Y."/>
            <person name="Adhikari A."/>
            <person name="Zheng C.-J."/>
            <person name="Schuster L."/>
            <person name="Cowan T.M."/>
            <person name="Smanski M.J."/>
            <person name="Chevrette M.G."/>
            <person name="De Carvalho L.P.S."/>
            <person name="Shen B."/>
        </authorList>
    </citation>
    <scope>NUCLEOTIDE SEQUENCE [LARGE SCALE GENOMIC DNA]</scope>
    <source>
        <strain evidence="4 5">NPDC000087</strain>
    </source>
</reference>
<accession>A0ABW6WEJ5</accession>
<evidence type="ECO:0000313" key="5">
    <source>
        <dbReference type="Proteomes" id="UP001602245"/>
    </source>
</evidence>
<feature type="transmembrane region" description="Helical" evidence="2">
    <location>
        <begin position="682"/>
        <end position="703"/>
    </location>
</feature>
<keyword evidence="5" id="KW-1185">Reference proteome</keyword>
<feature type="compositionally biased region" description="Basic and acidic residues" evidence="1">
    <location>
        <begin position="438"/>
        <end position="449"/>
    </location>
</feature>
<feature type="chain" id="PRO_5047384786" evidence="3">
    <location>
        <begin position="25"/>
        <end position="768"/>
    </location>
</feature>
<dbReference type="RefSeq" id="WP_245577552.1">
    <property type="nucleotide sequence ID" value="NZ_JBIAZU010000003.1"/>
</dbReference>
<organism evidence="4 5">
    <name type="scientific">Paractinoplanes globisporus</name>
    <dbReference type="NCBI Taxonomy" id="113565"/>
    <lineage>
        <taxon>Bacteria</taxon>
        <taxon>Bacillati</taxon>
        <taxon>Actinomycetota</taxon>
        <taxon>Actinomycetes</taxon>
        <taxon>Micromonosporales</taxon>
        <taxon>Micromonosporaceae</taxon>
        <taxon>Paractinoplanes</taxon>
    </lineage>
</organism>
<dbReference type="EMBL" id="JBIAZU010000003">
    <property type="protein sequence ID" value="MFF5291468.1"/>
    <property type="molecule type" value="Genomic_DNA"/>
</dbReference>
<evidence type="ECO:0000256" key="2">
    <source>
        <dbReference type="SAM" id="Phobius"/>
    </source>
</evidence>
<gene>
    <name evidence="4" type="ORF">ACFY35_18660</name>
</gene>
<keyword evidence="3" id="KW-0732">Signal</keyword>
<protein>
    <submittedName>
        <fullName evidence="4">Uncharacterized protein</fullName>
    </submittedName>
</protein>
<evidence type="ECO:0000256" key="1">
    <source>
        <dbReference type="SAM" id="MobiDB-lite"/>
    </source>
</evidence>
<keyword evidence="2" id="KW-0812">Transmembrane</keyword>
<evidence type="ECO:0000313" key="4">
    <source>
        <dbReference type="EMBL" id="MFF5291468.1"/>
    </source>
</evidence>
<keyword evidence="2" id="KW-1133">Transmembrane helix</keyword>
<sequence>MKPRWLARIVIVLLAFAPALSPAAASLRAPYTAVATPAQALPGREIQVDFTDLKTDDKHPLSECRVWFGEADQDGGPVDPKAAEPCPRTGASPYSVKIKVPDSPGTKLHWQAWPSTIGLRAALDPFLESGLVDFTILQVDVSVKPRVAVPGKPLEVVFSALTAGLWISRCHVRFAEVDGDCDDVPAGKKSVEITVPENVPQGGRELLEWDLTYLFAGTSPSPDDVGSGKTGVAIGLLPPKFDVSPSTAQPGLPLVVTFRADTTGVTIHDCGITFQVDVGCSAANTAVVMIPPDTPVGSRLRIPWLLHYESKRRGETVEPVGDVLVVPVVAERVRYTVTAQPGRGRPGDEITLTIEPAVMGITVRDCLVFFPNDDGGTCQSTDERSFARTKVPQKTPPGATLLHWGVDGVDAAGAPFPGNGDLPFEVLPPKAKTSAPPKIDKTDNTDKSGKTRQSTLPPVKQPAGTTTTTAQGPPPAFIARTEPESAKPGKSVHVTVSALTPATAITGCRAAFGGARIVQCAGSGGMWTATLTVPRDADPGDLPLLWDVTSATGPGNGTIAYRVLGNTPPAAQFGVEVAPASVPPGGHVKVTPRSYYNGPAITGCDAGITPGGVLAVCTRSGQGWIADVVMPKEAPPGIATLVWQVSYGRSGSTATADGRTNVGVPVAETEDQRPWWKKVVGVIWRTGAVALLGVALFIGQSLVRRFRGRPKHTKTEEADLPDGVAVVPVLPPGPLSVAVDRPEAAPRRSIRLIVRRPPPGIHIREEPP</sequence>
<feature type="signal peptide" evidence="3">
    <location>
        <begin position="1"/>
        <end position="24"/>
    </location>
</feature>
<dbReference type="Proteomes" id="UP001602245">
    <property type="component" value="Unassembled WGS sequence"/>
</dbReference>
<proteinExistence type="predicted"/>
<feature type="compositionally biased region" description="Low complexity" evidence="1">
    <location>
        <begin position="461"/>
        <end position="471"/>
    </location>
</feature>
<comment type="caution">
    <text evidence="4">The sequence shown here is derived from an EMBL/GenBank/DDBJ whole genome shotgun (WGS) entry which is preliminary data.</text>
</comment>